<feature type="transmembrane region" description="Helical" evidence="1">
    <location>
        <begin position="103"/>
        <end position="121"/>
    </location>
</feature>
<dbReference type="AlphaFoldDB" id="A0A7X6K0H0"/>
<dbReference type="EMBL" id="JAAZQQ010000006">
    <property type="protein sequence ID" value="NKX46270.1"/>
    <property type="molecule type" value="Genomic_DNA"/>
</dbReference>
<evidence type="ECO:0000313" key="3">
    <source>
        <dbReference type="Proteomes" id="UP000526408"/>
    </source>
</evidence>
<reference evidence="2 3" key="1">
    <citation type="submission" date="2020-04" db="EMBL/GenBank/DDBJ databases">
        <authorList>
            <person name="Yoon J."/>
        </authorList>
    </citation>
    <scope>NUCLEOTIDE SEQUENCE [LARGE SCALE GENOMIC DNA]</scope>
    <source>
        <strain evidence="2 3">KMU-115</strain>
    </source>
</reference>
<dbReference type="Proteomes" id="UP000526408">
    <property type="component" value="Unassembled WGS sequence"/>
</dbReference>
<keyword evidence="1" id="KW-0472">Membrane</keyword>
<evidence type="ECO:0000256" key="1">
    <source>
        <dbReference type="SAM" id="Phobius"/>
    </source>
</evidence>
<keyword evidence="1" id="KW-1133">Transmembrane helix</keyword>
<organism evidence="2 3">
    <name type="scientific">Roseicyclus persicicus</name>
    <dbReference type="NCBI Taxonomy" id="2650661"/>
    <lineage>
        <taxon>Bacteria</taxon>
        <taxon>Pseudomonadati</taxon>
        <taxon>Pseudomonadota</taxon>
        <taxon>Alphaproteobacteria</taxon>
        <taxon>Rhodobacterales</taxon>
        <taxon>Roseobacteraceae</taxon>
        <taxon>Roseicyclus</taxon>
    </lineage>
</organism>
<gene>
    <name evidence="2" type="ORF">HCU73_16880</name>
</gene>
<sequence length="125" mass="13566">MVLVGVALTIAAAGYWIDRVWGGDAFPRAGALIVAFGAAFAGLEVYGMERAIMRHEARVEKLEAAYLDAAKEGRETTAAAAFSRLAENLSEYRNARIERVGRMIRAEIAILCFGTLIWGFGDLVV</sequence>
<accession>A0A7X6K0H0</accession>
<evidence type="ECO:0000313" key="2">
    <source>
        <dbReference type="EMBL" id="NKX46270.1"/>
    </source>
</evidence>
<proteinExistence type="predicted"/>
<protein>
    <submittedName>
        <fullName evidence="2">Uncharacterized protein</fullName>
    </submittedName>
</protein>
<dbReference type="RefSeq" id="WP_168624651.1">
    <property type="nucleotide sequence ID" value="NZ_JAAZQQ010000006.1"/>
</dbReference>
<feature type="transmembrane region" description="Helical" evidence="1">
    <location>
        <begin position="29"/>
        <end position="48"/>
    </location>
</feature>
<keyword evidence="3" id="KW-1185">Reference proteome</keyword>
<name>A0A7X6K0H0_9RHOB</name>
<keyword evidence="1" id="KW-0812">Transmembrane</keyword>
<comment type="caution">
    <text evidence="2">The sequence shown here is derived from an EMBL/GenBank/DDBJ whole genome shotgun (WGS) entry which is preliminary data.</text>
</comment>